<comment type="caution">
    <text evidence="3">The sequence shown here is derived from an EMBL/GenBank/DDBJ whole genome shotgun (WGS) entry which is preliminary data.</text>
</comment>
<dbReference type="SMART" id="SM00235">
    <property type="entry name" value="ZnMc"/>
    <property type="match status" value="1"/>
</dbReference>
<accession>A0ABT5DF22</accession>
<name>A0ABT5DF22_9BACT</name>
<evidence type="ECO:0000313" key="3">
    <source>
        <dbReference type="EMBL" id="MDC0711684.1"/>
    </source>
</evidence>
<protein>
    <recommendedName>
        <fullName evidence="2">Peptidase metallopeptidase domain-containing protein</fullName>
    </recommendedName>
</protein>
<dbReference type="RefSeq" id="WP_272141669.1">
    <property type="nucleotide sequence ID" value="NZ_JAQNDM010000002.1"/>
</dbReference>
<dbReference type="SUPFAM" id="SSF55486">
    <property type="entry name" value="Metalloproteases ('zincins'), catalytic domain"/>
    <property type="match status" value="1"/>
</dbReference>
<sequence>MNTHHVMSKPFQRSAVIALSLLAMLTACGEMGPMDDPGEQDVTDSLGTAKQRAFYQSAALWIPMPSSIPVCWENPGNDATERAWVRSAIQSSWEANSNLRFSGWNACQASSMGIRIRIADENPSSKLGKQIDGKTNGMTLNFTFNNYKPSCKNSEAKRQSCIEGNARHEFGHAIGFNHEHNRLDTPADCTDTPQGSLGDYTIGGWDPDSVMNYCTSQRTLSTLDILAVRTLYGMSYAYQAHSTDSATRNTQNHRIPLLEGQTITLGTCGVPGSSGTGNTYLRLYRVLESGDSRVKSSNDASGCGLLSKITYTVPAGEGGFYELRAGCSSNTSCSGTVAYAISGGKVSGTAGAFSFSASHTGSATVNTSTQMISLMSGKTLTVGTCGVTGGSDTGDTYLRLFQVLPTGKREVSPAAPDATCAHQKLVYTVPTDEDGKYEIHAGCDLDTSCSGTVAYSVK</sequence>
<feature type="chain" id="PRO_5045093093" description="Peptidase metallopeptidase domain-containing protein" evidence="1">
    <location>
        <begin position="30"/>
        <end position="458"/>
    </location>
</feature>
<evidence type="ECO:0000256" key="1">
    <source>
        <dbReference type="SAM" id="SignalP"/>
    </source>
</evidence>
<organism evidence="3 4">
    <name type="scientific">Stigmatella ashevillensis</name>
    <dbReference type="NCBI Taxonomy" id="2995309"/>
    <lineage>
        <taxon>Bacteria</taxon>
        <taxon>Pseudomonadati</taxon>
        <taxon>Myxococcota</taxon>
        <taxon>Myxococcia</taxon>
        <taxon>Myxococcales</taxon>
        <taxon>Cystobacterineae</taxon>
        <taxon>Archangiaceae</taxon>
        <taxon>Stigmatella</taxon>
    </lineage>
</organism>
<evidence type="ECO:0000259" key="2">
    <source>
        <dbReference type="SMART" id="SM00235"/>
    </source>
</evidence>
<reference evidence="3 4" key="1">
    <citation type="submission" date="2022-11" db="EMBL/GenBank/DDBJ databases">
        <title>Minimal conservation of predation-associated metabolite biosynthetic gene clusters underscores biosynthetic potential of Myxococcota including descriptions for ten novel species: Archangium lansinium sp. nov., Myxococcus landrumus sp. nov., Nannocystis bai.</title>
        <authorList>
            <person name="Ahearne A."/>
            <person name="Stevens C."/>
            <person name="Dowd S."/>
        </authorList>
    </citation>
    <scope>NUCLEOTIDE SEQUENCE [LARGE SCALE GENOMIC DNA]</scope>
    <source>
        <strain evidence="3 4">NCWAL01</strain>
    </source>
</reference>
<feature type="domain" description="Peptidase metallopeptidase" evidence="2">
    <location>
        <begin position="57"/>
        <end position="217"/>
    </location>
</feature>
<dbReference type="InterPro" id="IPR024079">
    <property type="entry name" value="MetalloPept_cat_dom_sf"/>
</dbReference>
<dbReference type="Proteomes" id="UP001221838">
    <property type="component" value="Unassembled WGS sequence"/>
</dbReference>
<dbReference type="InterPro" id="IPR006026">
    <property type="entry name" value="Peptidase_Metallo"/>
</dbReference>
<feature type="signal peptide" evidence="1">
    <location>
        <begin position="1"/>
        <end position="29"/>
    </location>
</feature>
<dbReference type="EMBL" id="JAQNDM010000002">
    <property type="protein sequence ID" value="MDC0711684.1"/>
    <property type="molecule type" value="Genomic_DNA"/>
</dbReference>
<keyword evidence="4" id="KW-1185">Reference proteome</keyword>
<proteinExistence type="predicted"/>
<keyword evidence="1" id="KW-0732">Signal</keyword>
<gene>
    <name evidence="3" type="ORF">POL68_24665</name>
</gene>
<evidence type="ECO:0000313" key="4">
    <source>
        <dbReference type="Proteomes" id="UP001221838"/>
    </source>
</evidence>
<dbReference type="Gene3D" id="3.40.390.10">
    <property type="entry name" value="Collagenase (Catalytic Domain)"/>
    <property type="match status" value="1"/>
</dbReference>